<feature type="compositionally biased region" description="Low complexity" evidence="1">
    <location>
        <begin position="12"/>
        <end position="53"/>
    </location>
</feature>
<feature type="region of interest" description="Disordered" evidence="1">
    <location>
        <begin position="1"/>
        <end position="62"/>
    </location>
</feature>
<evidence type="ECO:0000313" key="4">
    <source>
        <dbReference type="Proteomes" id="UP001597114"/>
    </source>
</evidence>
<evidence type="ECO:0000313" key="3">
    <source>
        <dbReference type="EMBL" id="MFD1518037.1"/>
    </source>
</evidence>
<dbReference type="Proteomes" id="UP001597114">
    <property type="component" value="Unassembled WGS sequence"/>
</dbReference>
<sequence>MTAEAGDEQVQPRGSAAGSSVPSPGGRAAPASPHGAGAPRSPSQPGRPPGAAGTDQPEARPPVVDELAVLGFSRHLRSRIGTRLFTWFFVLVFALIIVQLISSLLDP</sequence>
<organism evidence="3 4">
    <name type="scientific">Pseudonocardia yunnanensis</name>
    <dbReference type="NCBI Taxonomy" id="58107"/>
    <lineage>
        <taxon>Bacteria</taxon>
        <taxon>Bacillati</taxon>
        <taxon>Actinomycetota</taxon>
        <taxon>Actinomycetes</taxon>
        <taxon>Pseudonocardiales</taxon>
        <taxon>Pseudonocardiaceae</taxon>
        <taxon>Pseudonocardia</taxon>
    </lineage>
</organism>
<evidence type="ECO:0000256" key="1">
    <source>
        <dbReference type="SAM" id="MobiDB-lite"/>
    </source>
</evidence>
<name>A0ABW4ESL4_9PSEU</name>
<dbReference type="RefSeq" id="WP_344720102.1">
    <property type="nucleotide sequence ID" value="NZ_BAAAUS010000006.1"/>
</dbReference>
<reference evidence="4" key="1">
    <citation type="journal article" date="2019" name="Int. J. Syst. Evol. Microbiol.">
        <title>The Global Catalogue of Microorganisms (GCM) 10K type strain sequencing project: providing services to taxonomists for standard genome sequencing and annotation.</title>
        <authorList>
            <consortium name="The Broad Institute Genomics Platform"/>
            <consortium name="The Broad Institute Genome Sequencing Center for Infectious Disease"/>
            <person name="Wu L."/>
            <person name="Ma J."/>
        </authorList>
    </citation>
    <scope>NUCLEOTIDE SEQUENCE [LARGE SCALE GENOMIC DNA]</scope>
    <source>
        <strain evidence="4">CCM 7043</strain>
    </source>
</reference>
<keyword evidence="2" id="KW-0472">Membrane</keyword>
<protein>
    <submittedName>
        <fullName evidence="3">Uncharacterized protein</fullName>
    </submittedName>
</protein>
<feature type="transmembrane region" description="Helical" evidence="2">
    <location>
        <begin position="84"/>
        <end position="105"/>
    </location>
</feature>
<proteinExistence type="predicted"/>
<gene>
    <name evidence="3" type="ORF">ACFSJD_11090</name>
</gene>
<keyword evidence="2" id="KW-0812">Transmembrane</keyword>
<comment type="caution">
    <text evidence="3">The sequence shown here is derived from an EMBL/GenBank/DDBJ whole genome shotgun (WGS) entry which is preliminary data.</text>
</comment>
<keyword evidence="4" id="KW-1185">Reference proteome</keyword>
<dbReference type="EMBL" id="JBHUCO010000012">
    <property type="protein sequence ID" value="MFD1518037.1"/>
    <property type="molecule type" value="Genomic_DNA"/>
</dbReference>
<accession>A0ABW4ESL4</accession>
<evidence type="ECO:0000256" key="2">
    <source>
        <dbReference type="SAM" id="Phobius"/>
    </source>
</evidence>
<keyword evidence="2" id="KW-1133">Transmembrane helix</keyword>